<sequence>MAIPRLRANASNEERMVHPNHMIYQKMENLVQTMLDPENGVPIKTVKSFLSKVPSVFTGQDLIAWIMKNMQMTDLGNGKKESVKQRKREL</sequence>
<keyword evidence="4" id="KW-1185">Reference proteome</keyword>
<dbReference type="GO" id="GO:0043005">
    <property type="term" value="C:neuron projection"/>
    <property type="evidence" value="ECO:0007669"/>
    <property type="project" value="TreeGrafter"/>
</dbReference>
<dbReference type="GO" id="GO:0035556">
    <property type="term" value="P:intracellular signal transduction"/>
    <property type="evidence" value="ECO:0007669"/>
    <property type="project" value="InterPro"/>
</dbReference>
<evidence type="ECO:0000313" key="3">
    <source>
        <dbReference type="EMBL" id="KHN87829.1"/>
    </source>
</evidence>
<dbReference type="AlphaFoldDB" id="A0A0B2W2E6"/>
<dbReference type="Gene3D" id="1.10.10.10">
    <property type="entry name" value="Winged helix-like DNA-binding domain superfamily/Winged helix DNA-binding domain"/>
    <property type="match status" value="1"/>
</dbReference>
<evidence type="ECO:0000259" key="2">
    <source>
        <dbReference type="PROSITE" id="PS50186"/>
    </source>
</evidence>
<name>A0A0B2W2E6_TOXCA</name>
<dbReference type="PANTHER" id="PTHR45746">
    <property type="entry name" value="LP21163P"/>
    <property type="match status" value="1"/>
</dbReference>
<dbReference type="GO" id="GO:0009968">
    <property type="term" value="P:negative regulation of signal transduction"/>
    <property type="evidence" value="ECO:0007669"/>
    <property type="project" value="UniProtKB-KW"/>
</dbReference>
<dbReference type="GO" id="GO:0008277">
    <property type="term" value="P:regulation of G protein-coupled receptor signaling pathway"/>
    <property type="evidence" value="ECO:0007669"/>
    <property type="project" value="InterPro"/>
</dbReference>
<dbReference type="PROSITE" id="PS50186">
    <property type="entry name" value="DEP"/>
    <property type="match status" value="1"/>
</dbReference>
<evidence type="ECO:0000256" key="1">
    <source>
        <dbReference type="ARBA" id="ARBA00022700"/>
    </source>
</evidence>
<dbReference type="InterPro" id="IPR000591">
    <property type="entry name" value="DEP_dom"/>
</dbReference>
<keyword evidence="1" id="KW-0734">Signal transduction inhibitor</keyword>
<gene>
    <name evidence="3" type="primary">egl-10</name>
    <name evidence="3" type="ORF">Tcan_14980</name>
</gene>
<dbReference type="PANTHER" id="PTHR45746:SF6">
    <property type="entry name" value="LP21163P"/>
    <property type="match status" value="1"/>
</dbReference>
<dbReference type="EMBL" id="JPKZ01000333">
    <property type="protein sequence ID" value="KHN87829.1"/>
    <property type="molecule type" value="Genomic_DNA"/>
</dbReference>
<feature type="domain" description="DEP" evidence="2">
    <location>
        <begin position="37"/>
        <end position="90"/>
    </location>
</feature>
<comment type="caution">
    <text evidence="3">The sequence shown here is derived from an EMBL/GenBank/DDBJ whole genome shotgun (WGS) entry which is preliminary data.</text>
</comment>
<dbReference type="STRING" id="6265.A0A0B2W2E6"/>
<protein>
    <submittedName>
        <fullName evidence="3">Regulator of G-protein signaling egl-10</fullName>
    </submittedName>
</protein>
<dbReference type="InterPro" id="IPR036388">
    <property type="entry name" value="WH-like_DNA-bd_sf"/>
</dbReference>
<proteinExistence type="predicted"/>
<reference evidence="3 4" key="1">
    <citation type="submission" date="2014-11" db="EMBL/GenBank/DDBJ databases">
        <title>Genetic blueprint of the zoonotic pathogen Toxocara canis.</title>
        <authorList>
            <person name="Zhu X.-Q."/>
            <person name="Korhonen P.K."/>
            <person name="Cai H."/>
            <person name="Young N.D."/>
            <person name="Nejsum P."/>
            <person name="von Samson-Himmelstjerna G."/>
            <person name="Boag P.R."/>
            <person name="Tan P."/>
            <person name="Li Q."/>
            <person name="Min J."/>
            <person name="Yang Y."/>
            <person name="Wang X."/>
            <person name="Fang X."/>
            <person name="Hall R.S."/>
            <person name="Hofmann A."/>
            <person name="Sternberg P.W."/>
            <person name="Jex A.R."/>
            <person name="Gasser R.B."/>
        </authorList>
    </citation>
    <scope>NUCLEOTIDE SEQUENCE [LARGE SCALE GENOMIC DNA]</scope>
    <source>
        <strain evidence="3">PN_DK_2014</strain>
    </source>
</reference>
<dbReference type="InterPro" id="IPR047016">
    <property type="entry name" value="RGS6/7/9/11"/>
</dbReference>
<dbReference type="InterPro" id="IPR036390">
    <property type="entry name" value="WH_DNA-bd_sf"/>
</dbReference>
<dbReference type="SUPFAM" id="SSF46785">
    <property type="entry name" value="Winged helix' DNA-binding domain"/>
    <property type="match status" value="1"/>
</dbReference>
<organism evidence="3 4">
    <name type="scientific">Toxocara canis</name>
    <name type="common">Canine roundworm</name>
    <dbReference type="NCBI Taxonomy" id="6265"/>
    <lineage>
        <taxon>Eukaryota</taxon>
        <taxon>Metazoa</taxon>
        <taxon>Ecdysozoa</taxon>
        <taxon>Nematoda</taxon>
        <taxon>Chromadorea</taxon>
        <taxon>Rhabditida</taxon>
        <taxon>Spirurina</taxon>
        <taxon>Ascaridomorpha</taxon>
        <taxon>Ascaridoidea</taxon>
        <taxon>Toxocaridae</taxon>
        <taxon>Toxocara</taxon>
    </lineage>
</organism>
<dbReference type="GO" id="GO:0005096">
    <property type="term" value="F:GTPase activator activity"/>
    <property type="evidence" value="ECO:0007669"/>
    <property type="project" value="TreeGrafter"/>
</dbReference>
<evidence type="ECO:0000313" key="4">
    <source>
        <dbReference type="Proteomes" id="UP000031036"/>
    </source>
</evidence>
<dbReference type="GO" id="GO:0005737">
    <property type="term" value="C:cytoplasm"/>
    <property type="evidence" value="ECO:0007669"/>
    <property type="project" value="TreeGrafter"/>
</dbReference>
<dbReference type="Proteomes" id="UP000031036">
    <property type="component" value="Unassembled WGS sequence"/>
</dbReference>
<dbReference type="OrthoDB" id="196547at2759"/>
<accession>A0A0B2W2E6</accession>